<dbReference type="InterPro" id="IPR015424">
    <property type="entry name" value="PyrdxlP-dep_Trfase"/>
</dbReference>
<protein>
    <recommendedName>
        <fullName evidence="3">cysteine desulfurase</fullName>
        <ecNumber evidence="3">2.8.1.7</ecNumber>
    </recommendedName>
</protein>
<dbReference type="EMBL" id="ADFR01000016">
    <property type="protein sequence ID" value="EFC05258.1"/>
    <property type="molecule type" value="Genomic_DNA"/>
</dbReference>
<dbReference type="CDD" id="cd06453">
    <property type="entry name" value="SufS_like"/>
    <property type="match status" value="1"/>
</dbReference>
<dbReference type="InterPro" id="IPR016454">
    <property type="entry name" value="Cysteine_dSase"/>
</dbReference>
<evidence type="ECO:0000256" key="4">
    <source>
        <dbReference type="ARBA" id="ARBA00022679"/>
    </source>
</evidence>
<dbReference type="AlphaFoldDB" id="D2MQI9"/>
<dbReference type="Proteomes" id="UP000005017">
    <property type="component" value="Unassembled WGS sequence"/>
</dbReference>
<dbReference type="GO" id="GO:0030170">
    <property type="term" value="F:pyridoxal phosphate binding"/>
    <property type="evidence" value="ECO:0007669"/>
    <property type="project" value="InterPro"/>
</dbReference>
<keyword evidence="5" id="KW-0663">Pyridoxal phosphate</keyword>
<dbReference type="STRING" id="679192.HMPREF9013_0542"/>
<dbReference type="InterPro" id="IPR015421">
    <property type="entry name" value="PyrdxlP-dep_Trfase_major"/>
</dbReference>
<evidence type="ECO:0000256" key="5">
    <source>
        <dbReference type="ARBA" id="ARBA00022898"/>
    </source>
</evidence>
<accession>D2MQI9</accession>
<comment type="similarity">
    <text evidence="2">Belongs to the class-V pyridoxal-phosphate-dependent aminotransferase family. Csd subfamily.</text>
</comment>
<evidence type="ECO:0000259" key="8">
    <source>
        <dbReference type="Pfam" id="PF00266"/>
    </source>
</evidence>
<dbReference type="eggNOG" id="COG0520">
    <property type="taxonomic scope" value="Bacteria"/>
</dbReference>
<dbReference type="InterPro" id="IPR020578">
    <property type="entry name" value="Aminotrans_V_PyrdxlP_BS"/>
</dbReference>
<dbReference type="Gene3D" id="3.40.640.10">
    <property type="entry name" value="Type I PLP-dependent aspartate aminotransferase-like (Major domain)"/>
    <property type="match status" value="1"/>
</dbReference>
<evidence type="ECO:0000256" key="3">
    <source>
        <dbReference type="ARBA" id="ARBA00012239"/>
    </source>
</evidence>
<gene>
    <name evidence="9" type="primary">sufS</name>
    <name evidence="9" type="ORF">HMPREF9013_0542</name>
</gene>
<comment type="caution">
    <text evidence="9">The sequence shown here is derived from an EMBL/GenBank/DDBJ whole genome shotgun (WGS) entry which is preliminary data.</text>
</comment>
<dbReference type="InterPro" id="IPR000192">
    <property type="entry name" value="Aminotrans_V_dom"/>
</dbReference>
<proteinExistence type="inferred from homology"/>
<dbReference type="Pfam" id="PF00266">
    <property type="entry name" value="Aminotran_5"/>
    <property type="match status" value="1"/>
</dbReference>
<keyword evidence="4" id="KW-0808">Transferase</keyword>
<reference evidence="10" key="1">
    <citation type="submission" date="2009-12" db="EMBL/GenBank/DDBJ databases">
        <title>Sequence of Clostridiales genomosp. BVAB3 str. UPII9-5.</title>
        <authorList>
            <person name="Madupu R."/>
            <person name="Durkin A.S."/>
            <person name="Torralba M."/>
            <person name="Methe B."/>
            <person name="Sutton G.G."/>
            <person name="Strausberg R.L."/>
            <person name="Nelson K.E."/>
        </authorList>
    </citation>
    <scope>NUCLEOTIDE SEQUENCE [LARGE SCALE GENOMIC DNA]</scope>
    <source>
        <strain evidence="10">W1219</strain>
    </source>
</reference>
<organism evidence="9 10">
    <name type="scientific">Bulleidia extructa W1219</name>
    <dbReference type="NCBI Taxonomy" id="679192"/>
    <lineage>
        <taxon>Bacteria</taxon>
        <taxon>Bacillati</taxon>
        <taxon>Bacillota</taxon>
        <taxon>Erysipelotrichia</taxon>
        <taxon>Erysipelotrichales</taxon>
        <taxon>Erysipelotrichaceae</taxon>
        <taxon>Bulleidia</taxon>
    </lineage>
</organism>
<comment type="catalytic activity">
    <reaction evidence="6">
        <text>(sulfur carrier)-H + L-cysteine = (sulfur carrier)-SH + L-alanine</text>
        <dbReference type="Rhea" id="RHEA:43892"/>
        <dbReference type="Rhea" id="RHEA-COMP:14737"/>
        <dbReference type="Rhea" id="RHEA-COMP:14739"/>
        <dbReference type="ChEBI" id="CHEBI:29917"/>
        <dbReference type="ChEBI" id="CHEBI:35235"/>
        <dbReference type="ChEBI" id="CHEBI:57972"/>
        <dbReference type="ChEBI" id="CHEBI:64428"/>
        <dbReference type="EC" id="2.8.1.7"/>
    </reaction>
</comment>
<dbReference type="PANTHER" id="PTHR43586:SF8">
    <property type="entry name" value="CYSTEINE DESULFURASE 1, CHLOROPLASTIC"/>
    <property type="match status" value="1"/>
</dbReference>
<dbReference type="PROSITE" id="PS00595">
    <property type="entry name" value="AA_TRANSFER_CLASS_5"/>
    <property type="match status" value="1"/>
</dbReference>
<dbReference type="InterPro" id="IPR015422">
    <property type="entry name" value="PyrdxlP-dep_Trfase_small"/>
</dbReference>
<evidence type="ECO:0000256" key="6">
    <source>
        <dbReference type="ARBA" id="ARBA00050776"/>
    </source>
</evidence>
<dbReference type="PANTHER" id="PTHR43586">
    <property type="entry name" value="CYSTEINE DESULFURASE"/>
    <property type="match status" value="1"/>
</dbReference>
<dbReference type="PIRSF" id="PIRSF005572">
    <property type="entry name" value="NifS"/>
    <property type="match status" value="1"/>
</dbReference>
<evidence type="ECO:0000313" key="10">
    <source>
        <dbReference type="Proteomes" id="UP000005017"/>
    </source>
</evidence>
<dbReference type="GO" id="GO:0031071">
    <property type="term" value="F:cysteine desulfurase activity"/>
    <property type="evidence" value="ECO:0007669"/>
    <property type="project" value="UniProtKB-EC"/>
</dbReference>
<dbReference type="Gene3D" id="3.90.1150.10">
    <property type="entry name" value="Aspartate Aminotransferase, domain 1"/>
    <property type="match status" value="1"/>
</dbReference>
<evidence type="ECO:0000313" key="9">
    <source>
        <dbReference type="EMBL" id="EFC05258.1"/>
    </source>
</evidence>
<dbReference type="EC" id="2.8.1.7" evidence="3"/>
<keyword evidence="10" id="KW-1185">Reference proteome</keyword>
<dbReference type="SUPFAM" id="SSF53383">
    <property type="entry name" value="PLP-dependent transferases"/>
    <property type="match status" value="1"/>
</dbReference>
<dbReference type="RefSeq" id="WP_006627652.1">
    <property type="nucleotide sequence ID" value="NZ_ADFR01000016.1"/>
</dbReference>
<dbReference type="GO" id="GO:0006534">
    <property type="term" value="P:cysteine metabolic process"/>
    <property type="evidence" value="ECO:0007669"/>
    <property type="project" value="InterPro"/>
</dbReference>
<evidence type="ECO:0000256" key="2">
    <source>
        <dbReference type="ARBA" id="ARBA00010447"/>
    </source>
</evidence>
<feature type="domain" description="Aminotransferase class V" evidence="8">
    <location>
        <begin position="21"/>
        <end position="387"/>
    </location>
</feature>
<evidence type="ECO:0000256" key="7">
    <source>
        <dbReference type="RuleBase" id="RU004504"/>
    </source>
</evidence>
<name>D2MQI9_9FIRM</name>
<comment type="cofactor">
    <cofactor evidence="1 7">
        <name>pyridoxal 5'-phosphate</name>
        <dbReference type="ChEBI" id="CHEBI:597326"/>
    </cofactor>
</comment>
<dbReference type="OrthoDB" id="9804366at2"/>
<dbReference type="InterPro" id="IPR010970">
    <property type="entry name" value="Cys_dSase_SufS"/>
</dbReference>
<evidence type="ECO:0000256" key="1">
    <source>
        <dbReference type="ARBA" id="ARBA00001933"/>
    </source>
</evidence>
<sequence>MMDLVNIRSQFPMLQNHPELIYLDNGATTYKPYSVIQSILSYYYDFNSNVERGDYETAVKADQAYESVRRKVAKLIHAKSDGEIVFTANATASLNQIAYGLSKQLQPKDVVYITEGEHASNVLPWFRLQEELGIEVEYLPVDEVGKVRLDQISLKENTKVVSVAEVTNVLGTIQPIKELAQLAHEVGAMMVVDAAQTIAHHPIDVQDLDVDYICFSSHKMYGPNGVGVLYGKQTLLEALDPIVLGGGMNARFYRKGQVELKHAPYKFEAGTPNIEGVIGLGAACDFLLSVGLDEIEAYEKELRTYFYDQIRKLDLMEVYNPKNSFGPITFNVKGIFAQDVAGYLAHHHIAVRSGNHCAKLLHHIIGTDQSVRASLAIYNNREEIDRFVKVMREISLEKTIDIFF</sequence>